<sequence>MSLLSTRYNALRSVIPPAPPPTNTVLGPLLPGLPYTLQPRESLTHRTGREWMMEPLGPMAAYSPKQPFLNSEVTATARFMTAQVRSFWCHESGSKTRERQFWNRPSERLTLRKMVSENAEPLTRRTQPGKAPKTRMNGSLVQRTM</sequence>
<organism evidence="2 3">
    <name type="scientific">Argiope bruennichi</name>
    <name type="common">Wasp spider</name>
    <name type="synonym">Aranea bruennichi</name>
    <dbReference type="NCBI Taxonomy" id="94029"/>
    <lineage>
        <taxon>Eukaryota</taxon>
        <taxon>Metazoa</taxon>
        <taxon>Ecdysozoa</taxon>
        <taxon>Arthropoda</taxon>
        <taxon>Chelicerata</taxon>
        <taxon>Arachnida</taxon>
        <taxon>Araneae</taxon>
        <taxon>Araneomorphae</taxon>
        <taxon>Entelegynae</taxon>
        <taxon>Araneoidea</taxon>
        <taxon>Araneidae</taxon>
        <taxon>Argiope</taxon>
    </lineage>
</organism>
<dbReference type="Proteomes" id="UP000807504">
    <property type="component" value="Unassembled WGS sequence"/>
</dbReference>
<keyword evidence="3" id="KW-1185">Reference proteome</keyword>
<reference evidence="2" key="1">
    <citation type="journal article" date="2020" name="bioRxiv">
        <title>Chromosome-level reference genome of the European wasp spider Argiope bruennichi: a resource for studies on range expansion and evolutionary adaptation.</title>
        <authorList>
            <person name="Sheffer M.M."/>
            <person name="Hoppe A."/>
            <person name="Krehenwinkel H."/>
            <person name="Uhl G."/>
            <person name="Kuss A.W."/>
            <person name="Jensen L."/>
            <person name="Jensen C."/>
            <person name="Gillespie R.G."/>
            <person name="Hoff K.J."/>
            <person name="Prost S."/>
        </authorList>
    </citation>
    <scope>NUCLEOTIDE SEQUENCE</scope>
</reference>
<accession>A0A8T0ESQ6</accession>
<proteinExistence type="predicted"/>
<evidence type="ECO:0000313" key="3">
    <source>
        <dbReference type="Proteomes" id="UP000807504"/>
    </source>
</evidence>
<feature type="compositionally biased region" description="Polar residues" evidence="1">
    <location>
        <begin position="136"/>
        <end position="145"/>
    </location>
</feature>
<dbReference type="EMBL" id="JABXBU010002072">
    <property type="protein sequence ID" value="KAF8778963.1"/>
    <property type="molecule type" value="Genomic_DNA"/>
</dbReference>
<protein>
    <submittedName>
        <fullName evidence="2">Uncharacterized protein</fullName>
    </submittedName>
</protein>
<feature type="region of interest" description="Disordered" evidence="1">
    <location>
        <begin position="117"/>
        <end position="145"/>
    </location>
</feature>
<gene>
    <name evidence="2" type="ORF">HNY73_015637</name>
</gene>
<comment type="caution">
    <text evidence="2">The sequence shown here is derived from an EMBL/GenBank/DDBJ whole genome shotgun (WGS) entry which is preliminary data.</text>
</comment>
<evidence type="ECO:0000256" key="1">
    <source>
        <dbReference type="SAM" id="MobiDB-lite"/>
    </source>
</evidence>
<name>A0A8T0ESQ6_ARGBR</name>
<evidence type="ECO:0000313" key="2">
    <source>
        <dbReference type="EMBL" id="KAF8778963.1"/>
    </source>
</evidence>
<dbReference type="AlphaFoldDB" id="A0A8T0ESQ6"/>
<reference evidence="2" key="2">
    <citation type="submission" date="2020-06" db="EMBL/GenBank/DDBJ databases">
        <authorList>
            <person name="Sheffer M."/>
        </authorList>
    </citation>
    <scope>NUCLEOTIDE SEQUENCE</scope>
</reference>